<organism evidence="1">
    <name type="scientific">marine sediment metagenome</name>
    <dbReference type="NCBI Taxonomy" id="412755"/>
    <lineage>
        <taxon>unclassified sequences</taxon>
        <taxon>metagenomes</taxon>
        <taxon>ecological metagenomes</taxon>
    </lineage>
</organism>
<name>A0A0F9R8J0_9ZZZZ</name>
<dbReference type="AlphaFoldDB" id="A0A0F9R8J0"/>
<proteinExistence type="predicted"/>
<dbReference type="EMBL" id="LAZR01001003">
    <property type="protein sequence ID" value="KKN52805.1"/>
    <property type="molecule type" value="Genomic_DNA"/>
</dbReference>
<comment type="caution">
    <text evidence="1">The sequence shown here is derived from an EMBL/GenBank/DDBJ whole genome shotgun (WGS) entry which is preliminary data.</text>
</comment>
<protein>
    <submittedName>
        <fullName evidence="1">Uncharacterized protein</fullName>
    </submittedName>
</protein>
<reference evidence="1" key="1">
    <citation type="journal article" date="2015" name="Nature">
        <title>Complex archaea that bridge the gap between prokaryotes and eukaryotes.</title>
        <authorList>
            <person name="Spang A."/>
            <person name="Saw J.H."/>
            <person name="Jorgensen S.L."/>
            <person name="Zaremba-Niedzwiedzka K."/>
            <person name="Martijn J."/>
            <person name="Lind A.E."/>
            <person name="van Eijk R."/>
            <person name="Schleper C."/>
            <person name="Guy L."/>
            <person name="Ettema T.J."/>
        </authorList>
    </citation>
    <scope>NUCLEOTIDE SEQUENCE</scope>
</reference>
<evidence type="ECO:0000313" key="1">
    <source>
        <dbReference type="EMBL" id="KKN52805.1"/>
    </source>
</evidence>
<accession>A0A0F9R8J0</accession>
<sequence length="184" mass="21131">MITKKRTKEICPKCGAKLKNNKLDYGTLEITGGGTYYIVTCNECGIKFKEYYKFVYINSKYEDEELEFENPYALFTHSPLGIIEENENKRVVKKAEEDLKKAKMVTKEITEILTILVEDISEDKMGEATKSIKKLGKYKVGVGDTETDEAIAYKFKEMLIEKSGDKKAAADNMNEFYDLLHWSD</sequence>
<gene>
    <name evidence="1" type="ORF">LCGC14_0608480</name>
</gene>